<keyword evidence="1" id="KW-0472">Membrane</keyword>
<feature type="transmembrane region" description="Helical" evidence="1">
    <location>
        <begin position="333"/>
        <end position="351"/>
    </location>
</feature>
<evidence type="ECO:0000313" key="2">
    <source>
        <dbReference type="EMBL" id="GIG19816.1"/>
    </source>
</evidence>
<comment type="caution">
    <text evidence="2">The sequence shown here is derived from an EMBL/GenBank/DDBJ whole genome shotgun (WGS) entry which is preliminary data.</text>
</comment>
<feature type="transmembrane region" description="Helical" evidence="1">
    <location>
        <begin position="101"/>
        <end position="133"/>
    </location>
</feature>
<feature type="transmembrane region" description="Helical" evidence="1">
    <location>
        <begin position="71"/>
        <end position="89"/>
    </location>
</feature>
<keyword evidence="3" id="KW-1185">Reference proteome</keyword>
<evidence type="ECO:0000256" key="1">
    <source>
        <dbReference type="SAM" id="Phobius"/>
    </source>
</evidence>
<protein>
    <recommendedName>
        <fullName evidence="4">DUF4173 domain-containing protein</fullName>
    </recommendedName>
</protein>
<dbReference type="InterPro" id="IPR025291">
    <property type="entry name" value="DUF4153"/>
</dbReference>
<gene>
    <name evidence="2" type="ORF">Cch01nite_05400</name>
</gene>
<evidence type="ECO:0000313" key="3">
    <source>
        <dbReference type="Proteomes" id="UP000632740"/>
    </source>
</evidence>
<dbReference type="AlphaFoldDB" id="A0A919P199"/>
<accession>A0A919P199</accession>
<feature type="transmembrane region" description="Helical" evidence="1">
    <location>
        <begin position="259"/>
        <end position="282"/>
    </location>
</feature>
<dbReference type="Proteomes" id="UP000632740">
    <property type="component" value="Unassembled WGS sequence"/>
</dbReference>
<feature type="transmembrane region" description="Helical" evidence="1">
    <location>
        <begin position="371"/>
        <end position="391"/>
    </location>
</feature>
<keyword evidence="1" id="KW-1133">Transmembrane helix</keyword>
<feature type="transmembrane region" description="Helical" evidence="1">
    <location>
        <begin position="398"/>
        <end position="417"/>
    </location>
</feature>
<feature type="transmembrane region" description="Helical" evidence="1">
    <location>
        <begin position="179"/>
        <end position="200"/>
    </location>
</feature>
<reference evidence="2" key="1">
    <citation type="submission" date="2021-01" db="EMBL/GenBank/DDBJ databases">
        <title>Whole genome shotgun sequence of Cellulomonas chitinilytica NBRC 110799.</title>
        <authorList>
            <person name="Komaki H."/>
            <person name="Tamura T."/>
        </authorList>
    </citation>
    <scope>NUCLEOTIDE SEQUENCE</scope>
    <source>
        <strain evidence="2">NBRC 110799</strain>
    </source>
</reference>
<dbReference type="Pfam" id="PF13687">
    <property type="entry name" value="DUF4153"/>
    <property type="match status" value="1"/>
</dbReference>
<organism evidence="2 3">
    <name type="scientific">Cellulomonas chitinilytica</name>
    <dbReference type="NCBI Taxonomy" id="398759"/>
    <lineage>
        <taxon>Bacteria</taxon>
        <taxon>Bacillati</taxon>
        <taxon>Actinomycetota</taxon>
        <taxon>Actinomycetes</taxon>
        <taxon>Micrococcales</taxon>
        <taxon>Cellulomonadaceae</taxon>
        <taxon>Cellulomonas</taxon>
    </lineage>
</organism>
<feature type="transmembrane region" description="Helical" evidence="1">
    <location>
        <begin position="302"/>
        <end position="321"/>
    </location>
</feature>
<feature type="transmembrane region" description="Helical" evidence="1">
    <location>
        <begin position="220"/>
        <end position="238"/>
    </location>
</feature>
<keyword evidence="1" id="KW-0812">Transmembrane</keyword>
<sequence>MPAFAAGPSPAPAYAAPARPVTVPRPPTTVDRMLRSFWAAGRRAAPVPTLAVCVAVGVVGGAVLVGRPPGIGAAVVGMLVCAAAVPVVVRRRRFGDLALLVLGAALLAVVAVRTAGWVVALCVVAACWVAVVATASARTAPSAVLAPVTAALGAVRAVPWVRHGAGAALGGRRHEAVTVLRSAAITVGLLVVFGALFASADRVFASLVPQVHVDRLPGQVLVGALVTLGAVTAAHLAIAPPVWSRARLPQAPAARRVEWLVPIVALDALVVTFVAVQAVALLGDPERALPSGVTYAEYARQGFAQLVVATALTLVVVGVAARRAPRTDARDRLVVRVALGVLCVATLGVVASALRRLDLYVDVFGLTRLRLLVAVAELVMGAVLVLVLVAGARGSGRWFPRAAVWVVASAVLGLAIANPDAVIVRHNLETQTSSTIDLLYLQGLSDDAAPVIDRLEEPMRSCLLYRRGEQADDDPLSWAWGRQLARDLVPTVPTPSWCPTPGEVW</sequence>
<feature type="transmembrane region" description="Helical" evidence="1">
    <location>
        <begin position="44"/>
        <end position="65"/>
    </location>
</feature>
<proteinExistence type="predicted"/>
<dbReference type="EMBL" id="BONK01000002">
    <property type="protein sequence ID" value="GIG19816.1"/>
    <property type="molecule type" value="Genomic_DNA"/>
</dbReference>
<evidence type="ECO:0008006" key="4">
    <source>
        <dbReference type="Google" id="ProtNLM"/>
    </source>
</evidence>
<name>A0A919P199_9CELL</name>